<sequence>MRKTHSSTPPHLWVSGFNPVREVLLTGRVEVLEMIVARSDQRVRELVELGALRGIAPRQETRDGLSALVGHAHHQGVALRMREFPYAALEALLEKPTGEREPLVILDCLQDPQNLGAMLRSACFLGARGVIVPRDRSARVTSTVIRIAAGATAYLPVIQVNNLVRALEQLKECGLWIFGLDAQAAQTIYDADLTVPLGLVVGNEQKGLRPLVARACDAMVRIPEHGPLQSLNAATSGAIALAEVQRRRLMGK</sequence>
<dbReference type="InterPro" id="IPR004441">
    <property type="entry name" value="rRNA_MeTrfase_TrmH"/>
</dbReference>
<dbReference type="OrthoDB" id="9785673at2"/>
<organism evidence="4 5">
    <name type="scientific">Syntrophobacter fumaroxidans (strain DSM 10017 / MPOB)</name>
    <dbReference type="NCBI Taxonomy" id="335543"/>
    <lineage>
        <taxon>Bacteria</taxon>
        <taxon>Pseudomonadati</taxon>
        <taxon>Thermodesulfobacteriota</taxon>
        <taxon>Syntrophobacteria</taxon>
        <taxon>Syntrophobacterales</taxon>
        <taxon>Syntrophobacteraceae</taxon>
        <taxon>Syntrophobacter</taxon>
    </lineage>
</organism>
<dbReference type="Pfam" id="PF00588">
    <property type="entry name" value="SpoU_methylase"/>
    <property type="match status" value="1"/>
</dbReference>
<proteinExistence type="predicted"/>
<dbReference type="GO" id="GO:0006396">
    <property type="term" value="P:RNA processing"/>
    <property type="evidence" value="ECO:0007669"/>
    <property type="project" value="InterPro"/>
</dbReference>
<dbReference type="STRING" id="335543.Sfum_3629"/>
<keyword evidence="2 4" id="KW-0808">Transferase</keyword>
<dbReference type="eggNOG" id="COG0566">
    <property type="taxonomic scope" value="Bacteria"/>
</dbReference>
<dbReference type="Gene3D" id="3.30.1330.30">
    <property type="match status" value="1"/>
</dbReference>
<dbReference type="Pfam" id="PF08032">
    <property type="entry name" value="SpoU_sub_bind"/>
    <property type="match status" value="1"/>
</dbReference>
<name>A0LPE7_SYNFM</name>
<dbReference type="PANTHER" id="PTHR46429:SF1">
    <property type="entry name" value="23S RRNA (GUANOSINE-2'-O-)-METHYLTRANSFERASE RLMB"/>
    <property type="match status" value="1"/>
</dbReference>
<dbReference type="InterPro" id="IPR029026">
    <property type="entry name" value="tRNA_m1G_MTases_N"/>
</dbReference>
<gene>
    <name evidence="4" type="ordered locus">Sfum_3629</name>
</gene>
<dbReference type="SMART" id="SM00967">
    <property type="entry name" value="SpoU_sub_bind"/>
    <property type="match status" value="1"/>
</dbReference>
<dbReference type="GO" id="GO:0003723">
    <property type="term" value="F:RNA binding"/>
    <property type="evidence" value="ECO:0007669"/>
    <property type="project" value="InterPro"/>
</dbReference>
<keyword evidence="1 4" id="KW-0489">Methyltransferase</keyword>
<dbReference type="EMBL" id="CP000478">
    <property type="protein sequence ID" value="ABK19299.1"/>
    <property type="molecule type" value="Genomic_DNA"/>
</dbReference>
<dbReference type="InParanoid" id="A0LPE7"/>
<evidence type="ECO:0000313" key="5">
    <source>
        <dbReference type="Proteomes" id="UP000001784"/>
    </source>
</evidence>
<dbReference type="FunCoup" id="A0LPE7">
    <property type="interactions" value="473"/>
</dbReference>
<dbReference type="NCBIfam" id="TIGR00186">
    <property type="entry name" value="rRNA_methyl_3"/>
    <property type="match status" value="1"/>
</dbReference>
<dbReference type="Gene3D" id="3.40.1280.10">
    <property type="match status" value="1"/>
</dbReference>
<accession>A0LPE7</accession>
<dbReference type="RefSeq" id="WP_011700424.1">
    <property type="nucleotide sequence ID" value="NC_008554.1"/>
</dbReference>
<dbReference type="KEGG" id="sfu:Sfum_3629"/>
<protein>
    <submittedName>
        <fullName evidence="4">RNA methyltransferase, TrmH family, group 3</fullName>
    </submittedName>
</protein>
<dbReference type="SUPFAM" id="SSF75217">
    <property type="entry name" value="alpha/beta knot"/>
    <property type="match status" value="1"/>
</dbReference>
<dbReference type="InterPro" id="IPR029064">
    <property type="entry name" value="Ribosomal_eL30-like_sf"/>
</dbReference>
<dbReference type="AlphaFoldDB" id="A0LPE7"/>
<dbReference type="CDD" id="cd18103">
    <property type="entry name" value="SpoU-like_RlmB"/>
    <property type="match status" value="1"/>
</dbReference>
<dbReference type="InterPro" id="IPR001537">
    <property type="entry name" value="SpoU_MeTrfase"/>
</dbReference>
<feature type="domain" description="RNA 2-O ribose methyltransferase substrate binding" evidence="3">
    <location>
        <begin position="13"/>
        <end position="87"/>
    </location>
</feature>
<keyword evidence="5" id="KW-1185">Reference proteome</keyword>
<dbReference type="InterPro" id="IPR013123">
    <property type="entry name" value="SpoU_subst-bd"/>
</dbReference>
<dbReference type="Proteomes" id="UP000001784">
    <property type="component" value="Chromosome"/>
</dbReference>
<dbReference type="PANTHER" id="PTHR46429">
    <property type="entry name" value="23S RRNA (GUANOSINE-2'-O-)-METHYLTRANSFERASE RLMB"/>
    <property type="match status" value="1"/>
</dbReference>
<dbReference type="HOGENOM" id="CLU_021322_0_1_7"/>
<evidence type="ECO:0000259" key="3">
    <source>
        <dbReference type="SMART" id="SM00967"/>
    </source>
</evidence>
<evidence type="ECO:0000256" key="2">
    <source>
        <dbReference type="ARBA" id="ARBA00022679"/>
    </source>
</evidence>
<dbReference type="GO" id="GO:0032259">
    <property type="term" value="P:methylation"/>
    <property type="evidence" value="ECO:0007669"/>
    <property type="project" value="UniProtKB-KW"/>
</dbReference>
<dbReference type="SUPFAM" id="SSF55315">
    <property type="entry name" value="L30e-like"/>
    <property type="match status" value="1"/>
</dbReference>
<dbReference type="GO" id="GO:0008173">
    <property type="term" value="F:RNA methyltransferase activity"/>
    <property type="evidence" value="ECO:0007669"/>
    <property type="project" value="InterPro"/>
</dbReference>
<evidence type="ECO:0000313" key="4">
    <source>
        <dbReference type="EMBL" id="ABK19299.1"/>
    </source>
</evidence>
<dbReference type="InterPro" id="IPR029028">
    <property type="entry name" value="Alpha/beta_knot_MTases"/>
</dbReference>
<reference evidence="4 5" key="1">
    <citation type="submission" date="2006-10" db="EMBL/GenBank/DDBJ databases">
        <title>Complete sequence of Syntrophobacter fumaroxidans MPOB.</title>
        <authorList>
            <consortium name="US DOE Joint Genome Institute"/>
            <person name="Copeland A."/>
            <person name="Lucas S."/>
            <person name="Lapidus A."/>
            <person name="Barry K."/>
            <person name="Detter J.C."/>
            <person name="Glavina del Rio T."/>
            <person name="Hammon N."/>
            <person name="Israni S."/>
            <person name="Pitluck S."/>
            <person name="Goltsman E.G."/>
            <person name="Martinez M."/>
            <person name="Schmutz J."/>
            <person name="Larimer F."/>
            <person name="Land M."/>
            <person name="Hauser L."/>
            <person name="Kyrpides N."/>
            <person name="Kim E."/>
            <person name="Boone D.R."/>
            <person name="Brockman F."/>
            <person name="Culley D."/>
            <person name="Ferry J."/>
            <person name="Gunsalus R."/>
            <person name="McInerney M.J."/>
            <person name="Morrison M."/>
            <person name="Plugge C."/>
            <person name="Rohlin L."/>
            <person name="Scholten J."/>
            <person name="Sieber J."/>
            <person name="Stams A.J.M."/>
            <person name="Worm P."/>
            <person name="Henstra A.M."/>
            <person name="Richardson P."/>
        </authorList>
    </citation>
    <scope>NUCLEOTIDE SEQUENCE [LARGE SCALE GENOMIC DNA]</scope>
    <source>
        <strain evidence="5">DSM 10017 / MPOB</strain>
    </source>
</reference>
<dbReference type="GO" id="GO:0005829">
    <property type="term" value="C:cytosol"/>
    <property type="evidence" value="ECO:0007669"/>
    <property type="project" value="TreeGrafter"/>
</dbReference>
<evidence type="ECO:0000256" key="1">
    <source>
        <dbReference type="ARBA" id="ARBA00022603"/>
    </source>
</evidence>